<reference evidence="1" key="2">
    <citation type="submission" date="2020-09" db="EMBL/GenBank/DDBJ databases">
        <authorList>
            <person name="Sun Q."/>
            <person name="Kim S."/>
        </authorList>
    </citation>
    <scope>NUCLEOTIDE SEQUENCE</scope>
    <source>
        <strain evidence="1">KCTC 42097</strain>
    </source>
</reference>
<comment type="caution">
    <text evidence="1">The sequence shown here is derived from an EMBL/GenBank/DDBJ whole genome shotgun (WGS) entry which is preliminary data.</text>
</comment>
<gene>
    <name evidence="1" type="ORF">GCM10010136_02010</name>
</gene>
<dbReference type="AlphaFoldDB" id="A0A8J3DFV1"/>
<evidence type="ECO:0000313" key="2">
    <source>
        <dbReference type="Proteomes" id="UP000641137"/>
    </source>
</evidence>
<name>A0A8J3DFV1_9HYPH</name>
<sequence length="55" mass="5889">MTQTFEMNGKSYTTDKATLDVLRSIVPAAKAANDFSAVAAIMILGQQTGRVREVA</sequence>
<dbReference type="EMBL" id="BMZO01000001">
    <property type="protein sequence ID" value="GHC61461.1"/>
    <property type="molecule type" value="Genomic_DNA"/>
</dbReference>
<dbReference type="RefSeq" id="WP_189487626.1">
    <property type="nucleotide sequence ID" value="NZ_BMZO01000001.1"/>
</dbReference>
<accession>A0A8J3DFV1</accession>
<keyword evidence="2" id="KW-1185">Reference proteome</keyword>
<organism evidence="1 2">
    <name type="scientific">Limoniibacter endophyticus</name>
    <dbReference type="NCBI Taxonomy" id="1565040"/>
    <lineage>
        <taxon>Bacteria</taxon>
        <taxon>Pseudomonadati</taxon>
        <taxon>Pseudomonadota</taxon>
        <taxon>Alphaproteobacteria</taxon>
        <taxon>Hyphomicrobiales</taxon>
        <taxon>Bartonellaceae</taxon>
        <taxon>Limoniibacter</taxon>
    </lineage>
</organism>
<proteinExistence type="predicted"/>
<reference evidence="1" key="1">
    <citation type="journal article" date="2014" name="Int. J. Syst. Evol. Microbiol.">
        <title>Complete genome sequence of Corynebacterium casei LMG S-19264T (=DSM 44701T), isolated from a smear-ripened cheese.</title>
        <authorList>
            <consortium name="US DOE Joint Genome Institute (JGI-PGF)"/>
            <person name="Walter F."/>
            <person name="Albersmeier A."/>
            <person name="Kalinowski J."/>
            <person name="Ruckert C."/>
        </authorList>
    </citation>
    <scope>NUCLEOTIDE SEQUENCE</scope>
    <source>
        <strain evidence="1">KCTC 42097</strain>
    </source>
</reference>
<dbReference type="Proteomes" id="UP000641137">
    <property type="component" value="Unassembled WGS sequence"/>
</dbReference>
<evidence type="ECO:0000313" key="1">
    <source>
        <dbReference type="EMBL" id="GHC61461.1"/>
    </source>
</evidence>
<protein>
    <submittedName>
        <fullName evidence="1">Uncharacterized protein</fullName>
    </submittedName>
</protein>